<dbReference type="EMBL" id="KZ670943">
    <property type="protein sequence ID" value="PPR82249.1"/>
    <property type="molecule type" value="Genomic_DNA"/>
</dbReference>
<accession>A0A2P5VTU3</accession>
<sequence>MELRHQVLKSRDYVVEVVTSMAVTITKGSQLFKEPESRHQFYQTNLGGCCWQGPDINVLESQHQGSTG</sequence>
<evidence type="ECO:0000313" key="1">
    <source>
        <dbReference type="EMBL" id="PPR82249.1"/>
    </source>
</evidence>
<name>A0A2P5VTU3_GOSBA</name>
<gene>
    <name evidence="1" type="ORF">GOBAR_AA38466</name>
</gene>
<reference evidence="1 2" key="1">
    <citation type="submission" date="2015-01" db="EMBL/GenBank/DDBJ databases">
        <title>Genome of allotetraploid Gossypium barbadense reveals genomic plasticity and fiber elongation in cotton evolution.</title>
        <authorList>
            <person name="Chen X."/>
            <person name="Liu X."/>
            <person name="Zhao B."/>
            <person name="Zheng H."/>
            <person name="Hu Y."/>
            <person name="Lu G."/>
            <person name="Yang C."/>
            <person name="Chen J."/>
            <person name="Shan C."/>
            <person name="Zhang L."/>
            <person name="Zhou Y."/>
            <person name="Wang L."/>
            <person name="Guo W."/>
            <person name="Bai Y."/>
            <person name="Ruan J."/>
            <person name="Shangguan X."/>
            <person name="Mao Y."/>
            <person name="Jiang J."/>
            <person name="Zhu Y."/>
            <person name="Lei J."/>
            <person name="Kang H."/>
            <person name="Chen S."/>
            <person name="He X."/>
            <person name="Wang R."/>
            <person name="Wang Y."/>
            <person name="Chen J."/>
            <person name="Wang L."/>
            <person name="Yu S."/>
            <person name="Wang B."/>
            <person name="Wei J."/>
            <person name="Song S."/>
            <person name="Lu X."/>
            <person name="Gao Z."/>
            <person name="Gu W."/>
            <person name="Deng X."/>
            <person name="Ma D."/>
            <person name="Wang S."/>
            <person name="Liang W."/>
            <person name="Fang L."/>
            <person name="Cai C."/>
            <person name="Zhu X."/>
            <person name="Zhou B."/>
            <person name="Zhang Y."/>
            <person name="Chen Z."/>
            <person name="Xu S."/>
            <person name="Zhu R."/>
            <person name="Wang S."/>
            <person name="Zhang T."/>
            <person name="Zhao G."/>
        </authorList>
    </citation>
    <scope>NUCLEOTIDE SEQUENCE [LARGE SCALE GENOMIC DNA]</scope>
    <source>
        <strain evidence="2">cv. Xinhai21</strain>
        <tissue evidence="1">Leaf</tissue>
    </source>
</reference>
<evidence type="ECO:0000313" key="2">
    <source>
        <dbReference type="Proteomes" id="UP000239757"/>
    </source>
</evidence>
<protein>
    <submittedName>
        <fullName evidence="1">Uncharacterized protein</fullName>
    </submittedName>
</protein>
<dbReference type="AlphaFoldDB" id="A0A2P5VTU3"/>
<organism evidence="1 2">
    <name type="scientific">Gossypium barbadense</name>
    <name type="common">Sea Island cotton</name>
    <name type="synonym">Hibiscus barbadensis</name>
    <dbReference type="NCBI Taxonomy" id="3634"/>
    <lineage>
        <taxon>Eukaryota</taxon>
        <taxon>Viridiplantae</taxon>
        <taxon>Streptophyta</taxon>
        <taxon>Embryophyta</taxon>
        <taxon>Tracheophyta</taxon>
        <taxon>Spermatophyta</taxon>
        <taxon>Magnoliopsida</taxon>
        <taxon>eudicotyledons</taxon>
        <taxon>Gunneridae</taxon>
        <taxon>Pentapetalae</taxon>
        <taxon>rosids</taxon>
        <taxon>malvids</taxon>
        <taxon>Malvales</taxon>
        <taxon>Malvaceae</taxon>
        <taxon>Malvoideae</taxon>
        <taxon>Gossypium</taxon>
    </lineage>
</organism>
<proteinExistence type="predicted"/>
<dbReference type="Proteomes" id="UP000239757">
    <property type="component" value="Unassembled WGS sequence"/>
</dbReference>